<organism evidence="1 2">
    <name type="scientific">Mediterraneibacter hominis</name>
    <dbReference type="NCBI Taxonomy" id="2763054"/>
    <lineage>
        <taxon>Bacteria</taxon>
        <taxon>Bacillati</taxon>
        <taxon>Bacillota</taxon>
        <taxon>Clostridia</taxon>
        <taxon>Lachnospirales</taxon>
        <taxon>Lachnospiraceae</taxon>
        <taxon>Mediterraneibacter</taxon>
    </lineage>
</organism>
<dbReference type="EMBL" id="JACOPF010000001">
    <property type="protein sequence ID" value="MBC5688211.1"/>
    <property type="molecule type" value="Genomic_DNA"/>
</dbReference>
<comment type="caution">
    <text evidence="1">The sequence shown here is derived from an EMBL/GenBank/DDBJ whole genome shotgun (WGS) entry which is preliminary data.</text>
</comment>
<gene>
    <name evidence="1" type="ORF">H8S37_04615</name>
</gene>
<dbReference type="Proteomes" id="UP000652477">
    <property type="component" value="Unassembled WGS sequence"/>
</dbReference>
<protein>
    <submittedName>
        <fullName evidence="1">Uncharacterized protein</fullName>
    </submittedName>
</protein>
<keyword evidence="2" id="KW-1185">Reference proteome</keyword>
<reference evidence="1" key="1">
    <citation type="submission" date="2020-08" db="EMBL/GenBank/DDBJ databases">
        <title>Genome public.</title>
        <authorList>
            <person name="Liu C."/>
            <person name="Sun Q."/>
        </authorList>
    </citation>
    <scope>NUCLEOTIDE SEQUENCE</scope>
    <source>
        <strain evidence="1">NSJ-55</strain>
    </source>
</reference>
<dbReference type="RefSeq" id="WP_186874841.1">
    <property type="nucleotide sequence ID" value="NZ_JACOPF010000001.1"/>
</dbReference>
<sequence length="130" mass="14887">MANTTANDVIQSFESSFADKRVLPETLELEWLKKAIGRYSVELDKLNFDEKLKEFDCLLDRYVIDTLAEFMMQSYQERQVSLVNKRVSIVGKDLSIDGSNGTKTAEKAHLEYICEKASNMVHNQKPTAYV</sequence>
<accession>A0A923LGI4</accession>
<evidence type="ECO:0000313" key="1">
    <source>
        <dbReference type="EMBL" id="MBC5688211.1"/>
    </source>
</evidence>
<evidence type="ECO:0000313" key="2">
    <source>
        <dbReference type="Proteomes" id="UP000652477"/>
    </source>
</evidence>
<dbReference type="AlphaFoldDB" id="A0A923LGI4"/>
<proteinExistence type="predicted"/>
<name>A0A923LGI4_9FIRM</name>